<evidence type="ECO:0000313" key="3">
    <source>
        <dbReference type="EMBL" id="GIJ56988.1"/>
    </source>
</evidence>
<keyword evidence="1" id="KW-0732">Signal</keyword>
<keyword evidence="4" id="KW-1185">Reference proteome</keyword>
<feature type="chain" id="PRO_5035146250" description="PASTA domain-containing protein" evidence="1">
    <location>
        <begin position="33"/>
        <end position="115"/>
    </location>
</feature>
<feature type="domain" description="PASTA" evidence="2">
    <location>
        <begin position="38"/>
        <end position="109"/>
    </location>
</feature>
<evidence type="ECO:0000313" key="4">
    <source>
        <dbReference type="Proteomes" id="UP000612585"/>
    </source>
</evidence>
<evidence type="ECO:0000256" key="1">
    <source>
        <dbReference type="SAM" id="SignalP"/>
    </source>
</evidence>
<sequence>MRILARNRVFAFGAAVAAMLALSLAAPATANAASPARTVQPLANVVVPDEVGQNVGIAIDDLLARGFRLGFRQTVDRVCAHDEFEVIRQSPTAGSVVPAGTVVTLTFVVYPPNCP</sequence>
<dbReference type="Proteomes" id="UP000612585">
    <property type="component" value="Unassembled WGS sequence"/>
</dbReference>
<dbReference type="RefSeq" id="WP_203995990.1">
    <property type="nucleotide sequence ID" value="NZ_BOPG01000027.1"/>
</dbReference>
<dbReference type="CDD" id="cd06577">
    <property type="entry name" value="PASTA_pknB"/>
    <property type="match status" value="1"/>
</dbReference>
<organism evidence="3 4">
    <name type="scientific">Virgisporangium aurantiacum</name>
    <dbReference type="NCBI Taxonomy" id="175570"/>
    <lineage>
        <taxon>Bacteria</taxon>
        <taxon>Bacillati</taxon>
        <taxon>Actinomycetota</taxon>
        <taxon>Actinomycetes</taxon>
        <taxon>Micromonosporales</taxon>
        <taxon>Micromonosporaceae</taxon>
        <taxon>Virgisporangium</taxon>
    </lineage>
</organism>
<dbReference type="EMBL" id="BOPG01000027">
    <property type="protein sequence ID" value="GIJ56988.1"/>
    <property type="molecule type" value="Genomic_DNA"/>
</dbReference>
<gene>
    <name evidence="3" type="ORF">Vau01_045040</name>
</gene>
<protein>
    <recommendedName>
        <fullName evidence="2">PASTA domain-containing protein</fullName>
    </recommendedName>
</protein>
<name>A0A8J3Z603_9ACTN</name>
<proteinExistence type="predicted"/>
<dbReference type="Gene3D" id="3.30.10.20">
    <property type="match status" value="1"/>
</dbReference>
<dbReference type="AlphaFoldDB" id="A0A8J3Z603"/>
<evidence type="ECO:0000259" key="2">
    <source>
        <dbReference type="PROSITE" id="PS51178"/>
    </source>
</evidence>
<dbReference type="PROSITE" id="PS51178">
    <property type="entry name" value="PASTA"/>
    <property type="match status" value="1"/>
</dbReference>
<dbReference type="Pfam" id="PF03793">
    <property type="entry name" value="PASTA"/>
    <property type="match status" value="1"/>
</dbReference>
<reference evidence="3" key="1">
    <citation type="submission" date="2021-01" db="EMBL/GenBank/DDBJ databases">
        <title>Whole genome shotgun sequence of Virgisporangium aurantiacum NBRC 16421.</title>
        <authorList>
            <person name="Komaki H."/>
            <person name="Tamura T."/>
        </authorList>
    </citation>
    <scope>NUCLEOTIDE SEQUENCE</scope>
    <source>
        <strain evidence="3">NBRC 16421</strain>
    </source>
</reference>
<accession>A0A8J3Z603</accession>
<feature type="signal peptide" evidence="1">
    <location>
        <begin position="1"/>
        <end position="32"/>
    </location>
</feature>
<dbReference type="InterPro" id="IPR005543">
    <property type="entry name" value="PASTA_dom"/>
</dbReference>
<comment type="caution">
    <text evidence="3">The sequence shown here is derived from an EMBL/GenBank/DDBJ whole genome shotgun (WGS) entry which is preliminary data.</text>
</comment>